<gene>
    <name evidence="3" type="ORF">Vbra_5531</name>
</gene>
<dbReference type="GO" id="GO:0008654">
    <property type="term" value="P:phospholipid biosynthetic process"/>
    <property type="evidence" value="ECO:0007669"/>
    <property type="project" value="TreeGrafter"/>
</dbReference>
<dbReference type="STRING" id="1169540.A0A0G4F261"/>
<evidence type="ECO:0000259" key="2">
    <source>
        <dbReference type="SMART" id="SM00563"/>
    </source>
</evidence>
<evidence type="ECO:0000256" key="1">
    <source>
        <dbReference type="SAM" id="Phobius"/>
    </source>
</evidence>
<accession>A0A0G4F261</accession>
<dbReference type="FunCoup" id="A0A0G4F261">
    <property type="interactions" value="19"/>
</dbReference>
<dbReference type="CDD" id="cd07992">
    <property type="entry name" value="LPLAT_AAK14816-like"/>
    <property type="match status" value="1"/>
</dbReference>
<dbReference type="SMART" id="SM00563">
    <property type="entry name" value="PlsC"/>
    <property type="match status" value="1"/>
</dbReference>
<keyword evidence="4" id="KW-1185">Reference proteome</keyword>
<keyword evidence="1" id="KW-0472">Membrane</keyword>
<keyword evidence="1" id="KW-0812">Transmembrane</keyword>
<dbReference type="PANTHER" id="PTHR31605">
    <property type="entry name" value="GLYCEROL-3-PHOSPHATE O-ACYLTRANSFERASE 1"/>
    <property type="match status" value="1"/>
</dbReference>
<dbReference type="OrthoDB" id="2427554at2759"/>
<protein>
    <recommendedName>
        <fullName evidence="2">Phospholipid/glycerol acyltransferase domain-containing protein</fullName>
    </recommendedName>
</protein>
<dbReference type="Pfam" id="PF01553">
    <property type="entry name" value="Acyltransferase"/>
    <property type="match status" value="2"/>
</dbReference>
<feature type="transmembrane region" description="Helical" evidence="1">
    <location>
        <begin position="389"/>
        <end position="417"/>
    </location>
</feature>
<evidence type="ECO:0000313" key="4">
    <source>
        <dbReference type="Proteomes" id="UP000041254"/>
    </source>
</evidence>
<dbReference type="EMBL" id="CDMY01000363">
    <property type="protein sequence ID" value="CEM05710.1"/>
    <property type="molecule type" value="Genomic_DNA"/>
</dbReference>
<dbReference type="InterPro" id="IPR002123">
    <property type="entry name" value="Plipid/glycerol_acylTrfase"/>
</dbReference>
<reference evidence="3 4" key="1">
    <citation type="submission" date="2014-11" db="EMBL/GenBank/DDBJ databases">
        <authorList>
            <person name="Zhu J."/>
            <person name="Qi W."/>
            <person name="Song R."/>
        </authorList>
    </citation>
    <scope>NUCLEOTIDE SEQUENCE [LARGE SCALE GENOMIC DNA]</scope>
</reference>
<dbReference type="Proteomes" id="UP000041254">
    <property type="component" value="Unassembled WGS sequence"/>
</dbReference>
<dbReference type="InterPro" id="IPR052744">
    <property type="entry name" value="GPAT/DAPAT"/>
</dbReference>
<dbReference type="InParanoid" id="A0A0G4F261"/>
<name>A0A0G4F261_VITBC</name>
<dbReference type="VEuPathDB" id="CryptoDB:Vbra_5531"/>
<evidence type="ECO:0000313" key="3">
    <source>
        <dbReference type="EMBL" id="CEM05710.1"/>
    </source>
</evidence>
<dbReference type="GO" id="GO:0016287">
    <property type="term" value="F:glycerone-phosphate O-acyltransferase activity"/>
    <property type="evidence" value="ECO:0007669"/>
    <property type="project" value="TreeGrafter"/>
</dbReference>
<feature type="transmembrane region" description="Helical" evidence="1">
    <location>
        <begin position="447"/>
        <end position="470"/>
    </location>
</feature>
<feature type="transmembrane region" description="Helical" evidence="1">
    <location>
        <begin position="476"/>
        <end position="495"/>
    </location>
</feature>
<dbReference type="OMA" id="YTHFKDD"/>
<dbReference type="PhylomeDB" id="A0A0G4F261"/>
<dbReference type="GO" id="GO:0004366">
    <property type="term" value="F:glycerol-3-phosphate O-acyltransferase activity"/>
    <property type="evidence" value="ECO:0007669"/>
    <property type="project" value="TreeGrafter"/>
</dbReference>
<dbReference type="PANTHER" id="PTHR31605:SF0">
    <property type="entry name" value="GLYCEROL-3-PHOSPHATE O-ACYLTRANSFERASE 1"/>
    <property type="match status" value="1"/>
</dbReference>
<keyword evidence="1" id="KW-1133">Transmembrane helix</keyword>
<feature type="domain" description="Phospholipid/glycerol acyltransferase" evidence="2">
    <location>
        <begin position="43"/>
        <end position="248"/>
    </location>
</feature>
<organism evidence="3 4">
    <name type="scientific">Vitrella brassicaformis (strain CCMP3155)</name>
    <dbReference type="NCBI Taxonomy" id="1169540"/>
    <lineage>
        <taxon>Eukaryota</taxon>
        <taxon>Sar</taxon>
        <taxon>Alveolata</taxon>
        <taxon>Colpodellida</taxon>
        <taxon>Vitrellaceae</taxon>
        <taxon>Vitrella</taxon>
    </lineage>
</organism>
<dbReference type="SUPFAM" id="SSF69593">
    <property type="entry name" value="Glycerol-3-phosphate (1)-acyltransferase"/>
    <property type="match status" value="2"/>
</dbReference>
<dbReference type="AlphaFoldDB" id="A0A0G4F261"/>
<sequence length="598" mass="67215">MAFVDWEAGSYALVQWCCKVILHVFFREVDVVGLERIPLYGPVIFVGNHSNQFVDGAMLIGKMPRDVSFLVAAKSFHRPVIGMLCKGAGCIPVKRPQDLTFKGKGKLILTPGDKTVKGEETAFRLDFKPGDKVSPMKPDGKTSGPSVTIADVLSDTEAQISDTVPEDYQPPEGGAQFKVLPKVDQADVYDAVNDHLRAGGCIGIFPEGGSHDRTTLLPLKPGVAIMALSSISEGAEGVTIVPVGINYFEAHRFRSQAIIEIGMPIQPEDSLVERYQNDQERRDAVNELLAIVDKSLRRVILTAGDYEEQKCIRLSVSLYKPDRTKLPRESMFVMSQMFSTLWEKCRESPDIDSLRGKLKLYGAKLKAYGVSDNQVWRLRVSLFSSITALLYRVLILLLSVTLGAPLMVLWGPIWMICWRQSSLHQAKALKESKVKIRATDVLASYKILVALVMVPLFNLIYSLIFGFIYFDNWHERLLTVIVGMAVLPSAYYASLRQMEKVIPLIRTIRTLFGSVLRSVNLWRDQEREIAFTRMELQITVRDVIQRLGPSVSDTWLEQLNQVVPKVVVDADSKRLHSRKEAFVPKRARTAYDNRQEIL</sequence>
<proteinExistence type="predicted"/>